<proteinExistence type="predicted"/>
<protein>
    <submittedName>
        <fullName evidence="3">Uncharacterized protein</fullName>
    </submittedName>
</protein>
<sequence length="221" mass="23695">IMPFQKTHLITLLLASSALGHPVGQFQENGLQVRNVPVSGEIYQNIQMKRDAPPSDAPKTEEAPKKEDAPKEAPKKEEASKEVKPEEAAKKEDTPKKEASKAEDATKKVEAPKKDEAAKKEDAPKEEGEAKEEEEGAPKSNAPWFNVAKIRESLAGYRKSFDEFTGKVRTAVDMTLGLADMAGIGQGPAADADAEPTTPPTDDKAPTPSTSDAQAPTPPKA</sequence>
<feature type="non-terminal residue" evidence="3">
    <location>
        <position position="1"/>
    </location>
</feature>
<reference evidence="3" key="1">
    <citation type="submission" date="2017-12" db="EMBL/GenBank/DDBJ databases">
        <title>Gene loss provides genomic basis for host adaptation in cereal stripe rust fungi.</title>
        <authorList>
            <person name="Xia C."/>
        </authorList>
    </citation>
    <scope>NUCLEOTIDE SEQUENCE [LARGE SCALE GENOMIC DNA]</scope>
    <source>
        <strain evidence="3">93-210</strain>
    </source>
</reference>
<evidence type="ECO:0000313" key="4">
    <source>
        <dbReference type="Proteomes" id="UP000239156"/>
    </source>
</evidence>
<feature type="signal peptide" evidence="2">
    <location>
        <begin position="1"/>
        <end position="20"/>
    </location>
</feature>
<keyword evidence="4" id="KW-1185">Reference proteome</keyword>
<evidence type="ECO:0000313" key="3">
    <source>
        <dbReference type="EMBL" id="POW03812.1"/>
    </source>
</evidence>
<feature type="compositionally biased region" description="Basic and acidic residues" evidence="1">
    <location>
        <begin position="48"/>
        <end position="128"/>
    </location>
</feature>
<feature type="region of interest" description="Disordered" evidence="1">
    <location>
        <begin position="182"/>
        <end position="221"/>
    </location>
</feature>
<evidence type="ECO:0000256" key="2">
    <source>
        <dbReference type="SAM" id="SignalP"/>
    </source>
</evidence>
<keyword evidence="2" id="KW-0732">Signal</keyword>
<dbReference type="AlphaFoldDB" id="A0A2S4V2Q5"/>
<organism evidence="3 4">
    <name type="scientific">Puccinia striiformis</name>
    <dbReference type="NCBI Taxonomy" id="27350"/>
    <lineage>
        <taxon>Eukaryota</taxon>
        <taxon>Fungi</taxon>
        <taxon>Dikarya</taxon>
        <taxon>Basidiomycota</taxon>
        <taxon>Pucciniomycotina</taxon>
        <taxon>Pucciniomycetes</taxon>
        <taxon>Pucciniales</taxon>
        <taxon>Pucciniaceae</taxon>
        <taxon>Puccinia</taxon>
    </lineage>
</organism>
<dbReference type="Proteomes" id="UP000239156">
    <property type="component" value="Unassembled WGS sequence"/>
</dbReference>
<feature type="chain" id="PRO_5015722808" evidence="2">
    <location>
        <begin position="21"/>
        <end position="221"/>
    </location>
</feature>
<dbReference type="VEuPathDB" id="FungiDB:PSTT_10855"/>
<dbReference type="VEuPathDB" id="FungiDB:PSHT_03971"/>
<comment type="caution">
    <text evidence="3">The sequence shown here is derived from an EMBL/GenBank/DDBJ whole genome shotgun (WGS) entry which is preliminary data.</text>
</comment>
<gene>
    <name evidence="3" type="ORF">PSTT_10855</name>
</gene>
<accession>A0A2S4V2Q5</accession>
<evidence type="ECO:0000256" key="1">
    <source>
        <dbReference type="SAM" id="MobiDB-lite"/>
    </source>
</evidence>
<dbReference type="EMBL" id="PKSL01000120">
    <property type="protein sequence ID" value="POW03812.1"/>
    <property type="molecule type" value="Genomic_DNA"/>
</dbReference>
<name>A0A2S4V2Q5_9BASI</name>
<feature type="region of interest" description="Disordered" evidence="1">
    <location>
        <begin position="47"/>
        <end position="143"/>
    </location>
</feature>